<dbReference type="Gene3D" id="3.40.50.720">
    <property type="entry name" value="NAD(P)-binding Rossmann-like Domain"/>
    <property type="match status" value="1"/>
</dbReference>
<dbReference type="Pfam" id="PF01370">
    <property type="entry name" value="Epimerase"/>
    <property type="match status" value="1"/>
</dbReference>
<keyword evidence="5" id="KW-1185">Reference proteome</keyword>
<dbReference type="InterPro" id="IPR036291">
    <property type="entry name" value="NAD(P)-bd_dom_sf"/>
</dbReference>
<proteinExistence type="inferred from homology"/>
<evidence type="ECO:0000259" key="2">
    <source>
        <dbReference type="Pfam" id="PF01370"/>
    </source>
</evidence>
<dbReference type="InterPro" id="IPR010099">
    <property type="entry name" value="SDR39U1"/>
</dbReference>
<dbReference type="Pfam" id="PF08338">
    <property type="entry name" value="DUF1731"/>
    <property type="match status" value="1"/>
</dbReference>
<dbReference type="NCBIfam" id="TIGR01777">
    <property type="entry name" value="yfcH"/>
    <property type="match status" value="1"/>
</dbReference>
<evidence type="ECO:0008006" key="6">
    <source>
        <dbReference type="Google" id="ProtNLM"/>
    </source>
</evidence>
<dbReference type="Proteomes" id="UP000245909">
    <property type="component" value="Unassembled WGS sequence"/>
</dbReference>
<accession>A0A2U0SMV7</accession>
<organism evidence="4 5">
    <name type="scientific">Alitibacter langaaensis DSM 22999</name>
    <dbReference type="NCBI Taxonomy" id="1122935"/>
    <lineage>
        <taxon>Bacteria</taxon>
        <taxon>Pseudomonadati</taxon>
        <taxon>Pseudomonadota</taxon>
        <taxon>Gammaproteobacteria</taxon>
        <taxon>Pasteurellales</taxon>
        <taxon>Pasteurellaceae</taxon>
        <taxon>Alitibacter</taxon>
    </lineage>
</organism>
<feature type="domain" description="DUF1731" evidence="3">
    <location>
        <begin position="247"/>
        <end position="291"/>
    </location>
</feature>
<comment type="caution">
    <text evidence="4">The sequence shown here is derived from an EMBL/GenBank/DDBJ whole genome shotgun (WGS) entry which is preliminary data.</text>
</comment>
<evidence type="ECO:0000256" key="1">
    <source>
        <dbReference type="ARBA" id="ARBA00009353"/>
    </source>
</evidence>
<dbReference type="SUPFAM" id="SSF51735">
    <property type="entry name" value="NAD(P)-binding Rossmann-fold domains"/>
    <property type="match status" value="1"/>
</dbReference>
<dbReference type="InterPro" id="IPR013549">
    <property type="entry name" value="DUF1731"/>
</dbReference>
<comment type="similarity">
    <text evidence="1">Belongs to the NAD(P)-dependent epimerase/dehydratase family. SDR39U1 subfamily.</text>
</comment>
<evidence type="ECO:0000313" key="5">
    <source>
        <dbReference type="Proteomes" id="UP000245909"/>
    </source>
</evidence>
<dbReference type="OrthoDB" id="9801773at2"/>
<evidence type="ECO:0000259" key="3">
    <source>
        <dbReference type="Pfam" id="PF08338"/>
    </source>
</evidence>
<dbReference type="EMBL" id="QENU01000012">
    <property type="protein sequence ID" value="PVX32678.1"/>
    <property type="molecule type" value="Genomic_DNA"/>
</dbReference>
<dbReference type="PANTHER" id="PTHR11092:SF0">
    <property type="entry name" value="EPIMERASE FAMILY PROTEIN SDR39U1"/>
    <property type="match status" value="1"/>
</dbReference>
<sequence>MNIFITGATGFIGKALVNKWLADNHQITLLSRNPERAKSQFPQPVSAVKNLDIFEHFNDFDAVINLAGEPIFDQRWTNKQKSKLWHSRIDLTEKLTALINQSQTPPDCFISASATGFYGDAGENLLTENSAASQCFTGLLCQAWENAANQAHTRVCTIRTGMPLARSGGALGRMLKLYQWGLGGKLGNGKQFMPWIALQDMVAAVNFLMQNNQCQGAFNMSSPNPIRNQNFNSILGSQLNRPHFAHAPAWLLRLLLGERAKLVLDSQRVYPEKLQRAGFQFQFEDFEHWLATELK</sequence>
<dbReference type="AlphaFoldDB" id="A0A2U0SMV7"/>
<evidence type="ECO:0000313" key="4">
    <source>
        <dbReference type="EMBL" id="PVX32678.1"/>
    </source>
</evidence>
<protein>
    <recommendedName>
        <fullName evidence="6">TIGR01777 family protein</fullName>
    </recommendedName>
</protein>
<name>A0A2U0SMV7_9PAST</name>
<reference evidence="4 5" key="1">
    <citation type="submission" date="2018-05" db="EMBL/GenBank/DDBJ databases">
        <title>Genomic Encyclopedia of Type Strains, Phase IV (KMG-IV): sequencing the most valuable type-strain genomes for metagenomic binning, comparative biology and taxonomic classification.</title>
        <authorList>
            <person name="Goeker M."/>
        </authorList>
    </citation>
    <scope>NUCLEOTIDE SEQUENCE [LARGE SCALE GENOMIC DNA]</scope>
    <source>
        <strain evidence="4 5">DSM 22999</strain>
    </source>
</reference>
<gene>
    <name evidence="4" type="ORF">C8D76_11239</name>
</gene>
<dbReference type="PANTHER" id="PTHR11092">
    <property type="entry name" value="SUGAR NUCLEOTIDE EPIMERASE RELATED"/>
    <property type="match status" value="1"/>
</dbReference>
<dbReference type="RefSeq" id="WP_116632229.1">
    <property type="nucleotide sequence ID" value="NZ_QENU01000012.1"/>
</dbReference>
<dbReference type="InterPro" id="IPR001509">
    <property type="entry name" value="Epimerase_deHydtase"/>
</dbReference>
<feature type="domain" description="NAD-dependent epimerase/dehydratase" evidence="2">
    <location>
        <begin position="3"/>
        <end position="219"/>
    </location>
</feature>